<dbReference type="InterPro" id="IPR014756">
    <property type="entry name" value="Ig_E-set"/>
</dbReference>
<comment type="caution">
    <text evidence="6">The sequence shown here is derived from an EMBL/GenBank/DDBJ whole genome shotgun (WGS) entry which is preliminary data.</text>
</comment>
<evidence type="ECO:0000259" key="5">
    <source>
        <dbReference type="Pfam" id="PF11806"/>
    </source>
</evidence>
<evidence type="ECO:0000313" key="7">
    <source>
        <dbReference type="Proteomes" id="UP000252086"/>
    </source>
</evidence>
<comment type="subcellular location">
    <subcellularLocation>
        <location evidence="1">Cytoplasm</location>
    </subcellularLocation>
</comment>
<dbReference type="InterPro" id="IPR050583">
    <property type="entry name" value="Mycobacterial_A85_antigen"/>
</dbReference>
<dbReference type="PANTHER" id="PTHR48098:SF3">
    <property type="entry name" value="IRON(III) ENTEROBACTIN ESTERASE"/>
    <property type="match status" value="1"/>
</dbReference>
<dbReference type="GO" id="GO:0005506">
    <property type="term" value="F:iron ion binding"/>
    <property type="evidence" value="ECO:0007669"/>
    <property type="project" value="InterPro"/>
</dbReference>
<dbReference type="GO" id="GO:0008849">
    <property type="term" value="F:enterochelin esterase activity"/>
    <property type="evidence" value="ECO:0007669"/>
    <property type="project" value="InterPro"/>
</dbReference>
<dbReference type="NCBIfam" id="NF007758">
    <property type="entry name" value="PRK10439.1"/>
    <property type="match status" value="1"/>
</dbReference>
<evidence type="ECO:0000256" key="4">
    <source>
        <dbReference type="ARBA" id="ARBA00024201"/>
    </source>
</evidence>
<evidence type="ECO:0000256" key="1">
    <source>
        <dbReference type="ARBA" id="ARBA00004496"/>
    </source>
</evidence>
<keyword evidence="7" id="KW-1185">Reference proteome</keyword>
<dbReference type="SUPFAM" id="SSF81296">
    <property type="entry name" value="E set domains"/>
    <property type="match status" value="1"/>
</dbReference>
<evidence type="ECO:0000256" key="3">
    <source>
        <dbReference type="ARBA" id="ARBA00022801"/>
    </source>
</evidence>
<gene>
    <name evidence="6" type="ORF">DFP76_103136</name>
</gene>
<comment type="similarity">
    <text evidence="4">Belongs to the Fes family.</text>
</comment>
<dbReference type="RefSeq" id="WP_113873855.1">
    <property type="nucleotide sequence ID" value="NZ_QNRF01000003.1"/>
</dbReference>
<dbReference type="Pfam" id="PF11806">
    <property type="entry name" value="Enterochelin_N"/>
    <property type="match status" value="1"/>
</dbReference>
<dbReference type="EMBL" id="QNRF01000003">
    <property type="protein sequence ID" value="RBO83862.1"/>
    <property type="molecule type" value="Genomic_DNA"/>
</dbReference>
<dbReference type="GO" id="GO:0005737">
    <property type="term" value="C:cytoplasm"/>
    <property type="evidence" value="ECO:0007669"/>
    <property type="project" value="UniProtKB-SubCell"/>
</dbReference>
<name>A0A366D1B7_9GAMM</name>
<dbReference type="AlphaFoldDB" id="A0A366D1B7"/>
<evidence type="ECO:0000313" key="6">
    <source>
        <dbReference type="EMBL" id="RBO83862.1"/>
    </source>
</evidence>
<dbReference type="OrthoDB" id="9775130at2"/>
<reference evidence="6 7" key="1">
    <citation type="submission" date="2018-06" db="EMBL/GenBank/DDBJ databases">
        <title>Genomic Encyclopedia of Type Strains, Phase III (KMG-III): the genomes of soil and plant-associated and newly described type strains.</title>
        <authorList>
            <person name="Whitman W."/>
        </authorList>
    </citation>
    <scope>NUCLEOTIDE SEQUENCE [LARGE SCALE GENOMIC DNA]</scope>
    <source>
        <strain evidence="6 7">CECT 7732</strain>
    </source>
</reference>
<accession>A0A366D1B7</accession>
<protein>
    <submittedName>
        <fullName evidence="6">Enterochelin esterase family protein</fullName>
    </submittedName>
</protein>
<dbReference type="GO" id="GO:0006826">
    <property type="term" value="P:iron ion transport"/>
    <property type="evidence" value="ECO:0007669"/>
    <property type="project" value="InterPro"/>
</dbReference>
<dbReference type="InterPro" id="IPR013783">
    <property type="entry name" value="Ig-like_fold"/>
</dbReference>
<dbReference type="InterPro" id="IPR021764">
    <property type="entry name" value="Enterochelin_esterase_N"/>
</dbReference>
<dbReference type="PANTHER" id="PTHR48098">
    <property type="entry name" value="ENTEROCHELIN ESTERASE-RELATED"/>
    <property type="match status" value="1"/>
</dbReference>
<dbReference type="InterPro" id="IPR000801">
    <property type="entry name" value="Esterase-like"/>
</dbReference>
<evidence type="ECO:0000256" key="2">
    <source>
        <dbReference type="ARBA" id="ARBA00022490"/>
    </source>
</evidence>
<keyword evidence="2" id="KW-0963">Cytoplasm</keyword>
<organism evidence="6 7">
    <name type="scientific">Marinomonas aquiplantarum</name>
    <dbReference type="NCBI Taxonomy" id="491951"/>
    <lineage>
        <taxon>Bacteria</taxon>
        <taxon>Pseudomonadati</taxon>
        <taxon>Pseudomonadota</taxon>
        <taxon>Gammaproteobacteria</taxon>
        <taxon>Oceanospirillales</taxon>
        <taxon>Oceanospirillaceae</taxon>
        <taxon>Marinomonas</taxon>
    </lineage>
</organism>
<dbReference type="Pfam" id="PF00756">
    <property type="entry name" value="Esterase"/>
    <property type="match status" value="1"/>
</dbReference>
<dbReference type="InterPro" id="IPR029058">
    <property type="entry name" value="AB_hydrolase_fold"/>
</dbReference>
<proteinExistence type="inferred from homology"/>
<feature type="domain" description="Enterochelin esterase N-terminal" evidence="5">
    <location>
        <begin position="43"/>
        <end position="158"/>
    </location>
</feature>
<sequence>MTRVAPIHPELCRTNVGSSAWWQQIKTIGTPLTMALDADTTLVSFVWRDEKEASADIETVYIDLYSKTPHPTKELTQLTHIDNTDVWFWETELPNDWLGSYFLMPATAKQTPPIQKSRAGIRNWWIQLMKSNAQHDPLNPLASYNNGSGIRLSRVCLDEKNLYVFKDHKEHSKGQLQTTTWLSEKLNNRRSIWLYQTGKNTTKIQPIVLLLDGQHWANNLPIYHQLDELTLAGHLPEALYVFIDSIDALHRNTELACNPDFWNAIQQELIPWILEQYALTPPYQYIVAGQSLGGLSAIYSALNWPEYFATAISLSGSFWWPDVESVPGESKFIQKIKHAPSTSTPLNLVMEAGCYEKDMLEVSQIMARTLQANGHQVQFNEFRGGHDWLCWQQSLIRSLIKALNY</sequence>
<dbReference type="Gene3D" id="3.40.50.1820">
    <property type="entry name" value="alpha/beta hydrolase"/>
    <property type="match status" value="1"/>
</dbReference>
<dbReference type="Gene3D" id="2.60.40.10">
    <property type="entry name" value="Immunoglobulins"/>
    <property type="match status" value="1"/>
</dbReference>
<dbReference type="SUPFAM" id="SSF53474">
    <property type="entry name" value="alpha/beta-Hydrolases"/>
    <property type="match status" value="1"/>
</dbReference>
<dbReference type="Proteomes" id="UP000252086">
    <property type="component" value="Unassembled WGS sequence"/>
</dbReference>
<keyword evidence="3" id="KW-0378">Hydrolase</keyword>